<sequence length="176" mass="20925">MTKYEELCKAYAKNLSDFKTYKELCYHFAINLMEQLKQEFNIPPDRLQLRSKEDSKETTDNMLEAMDMQKDTFWHIRFSITVCSEADEQLKESMSFEICIKKLPSHFLLSIPNEREFIILEKEEGYNFSEFFSYLFTSLKNFYEQELERFLSTAPSTSSGKKEQSPIGFRFDVIDD</sequence>
<dbReference type="AlphaFoldDB" id="M7N4I9"/>
<proteinExistence type="predicted"/>
<reference evidence="1 2" key="1">
    <citation type="journal article" date="2013" name="Genome Announc.">
        <title>Draft Genome Sequence of Cesiribacter andamanensis Strain AMV16T, Isolated from a Soil Sample from a Mud Volcano in the Andaman Islands, India.</title>
        <authorList>
            <person name="Shivaji S."/>
            <person name="Ara S."/>
            <person name="Begum Z."/>
            <person name="Srinivas T.N."/>
            <person name="Singh A."/>
            <person name="Kumar Pinnaka A."/>
        </authorList>
    </citation>
    <scope>NUCLEOTIDE SEQUENCE [LARGE SCALE GENOMIC DNA]</scope>
    <source>
        <strain evidence="1 2">AMV16</strain>
    </source>
</reference>
<dbReference type="Proteomes" id="UP000011910">
    <property type="component" value="Unassembled WGS sequence"/>
</dbReference>
<comment type="caution">
    <text evidence="1">The sequence shown here is derived from an EMBL/GenBank/DDBJ whole genome shotgun (WGS) entry which is preliminary data.</text>
</comment>
<evidence type="ECO:0000313" key="1">
    <source>
        <dbReference type="EMBL" id="EMR03588.1"/>
    </source>
</evidence>
<name>M7N4I9_9BACT</name>
<dbReference type="EMBL" id="AODQ01000022">
    <property type="protein sequence ID" value="EMR03588.1"/>
    <property type="molecule type" value="Genomic_DNA"/>
</dbReference>
<dbReference type="STRING" id="1279009.ADICEAN_01269"/>
<dbReference type="RefSeq" id="WP_009194669.1">
    <property type="nucleotide sequence ID" value="NZ_AODQ01000022.1"/>
</dbReference>
<dbReference type="OrthoDB" id="979390at2"/>
<protein>
    <submittedName>
        <fullName evidence="1">Uncharacterized protein</fullName>
    </submittedName>
</protein>
<accession>M7N4I9</accession>
<evidence type="ECO:0000313" key="2">
    <source>
        <dbReference type="Proteomes" id="UP000011910"/>
    </source>
</evidence>
<organism evidence="1 2">
    <name type="scientific">Cesiribacter andamanensis AMV16</name>
    <dbReference type="NCBI Taxonomy" id="1279009"/>
    <lineage>
        <taxon>Bacteria</taxon>
        <taxon>Pseudomonadati</taxon>
        <taxon>Bacteroidota</taxon>
        <taxon>Cytophagia</taxon>
        <taxon>Cytophagales</taxon>
        <taxon>Cesiribacteraceae</taxon>
        <taxon>Cesiribacter</taxon>
    </lineage>
</organism>
<gene>
    <name evidence="1" type="ORF">ADICEAN_01269</name>
</gene>
<keyword evidence="2" id="KW-1185">Reference proteome</keyword>